<reference evidence="1 2" key="1">
    <citation type="submission" date="2020-08" db="EMBL/GenBank/DDBJ databases">
        <title>A Genomic Blueprint of the Chicken Gut Microbiome.</title>
        <authorList>
            <person name="Gilroy R."/>
            <person name="Ravi A."/>
            <person name="Getino M."/>
            <person name="Pursley I."/>
            <person name="Horton D.L."/>
            <person name="Alikhan N.-F."/>
            <person name="Baker D."/>
            <person name="Gharbi K."/>
            <person name="Hall N."/>
            <person name="Watson M."/>
            <person name="Adriaenssens E.M."/>
            <person name="Foster-Nyarko E."/>
            <person name="Jarju S."/>
            <person name="Secka A."/>
            <person name="Antonio M."/>
            <person name="Oren A."/>
            <person name="Chaudhuri R."/>
            <person name="La Ragione R.M."/>
            <person name="Hildebrand F."/>
            <person name="Pallen M.J."/>
        </authorList>
    </citation>
    <scope>NUCLEOTIDE SEQUENCE [LARGE SCALE GENOMIC DNA]</scope>
    <source>
        <strain evidence="1 2">Sa2YVA2</strain>
    </source>
</reference>
<accession>A0ABR8U7B6</accession>
<protein>
    <recommendedName>
        <fullName evidence="3">NIPSNAP domain-containing protein</fullName>
    </recommendedName>
</protein>
<dbReference type="EMBL" id="JACSQN010000003">
    <property type="protein sequence ID" value="MBD7983922.1"/>
    <property type="molecule type" value="Genomic_DNA"/>
</dbReference>
<organism evidence="1 2">
    <name type="scientific">Sporosarcina quadrami</name>
    <dbReference type="NCBI Taxonomy" id="2762234"/>
    <lineage>
        <taxon>Bacteria</taxon>
        <taxon>Bacillati</taxon>
        <taxon>Bacillota</taxon>
        <taxon>Bacilli</taxon>
        <taxon>Bacillales</taxon>
        <taxon>Caryophanaceae</taxon>
        <taxon>Sporosarcina</taxon>
    </lineage>
</organism>
<keyword evidence="2" id="KW-1185">Reference proteome</keyword>
<proteinExistence type="predicted"/>
<dbReference type="InterPro" id="IPR046174">
    <property type="entry name" value="DUF6176"/>
</dbReference>
<dbReference type="RefSeq" id="WP_191693608.1">
    <property type="nucleotide sequence ID" value="NZ_JACSQN010000003.1"/>
</dbReference>
<evidence type="ECO:0000313" key="1">
    <source>
        <dbReference type="EMBL" id="MBD7983922.1"/>
    </source>
</evidence>
<evidence type="ECO:0000313" key="2">
    <source>
        <dbReference type="Proteomes" id="UP000626786"/>
    </source>
</evidence>
<dbReference type="Proteomes" id="UP000626786">
    <property type="component" value="Unassembled WGS sequence"/>
</dbReference>
<comment type="caution">
    <text evidence="1">The sequence shown here is derived from an EMBL/GenBank/DDBJ whole genome shotgun (WGS) entry which is preliminary data.</text>
</comment>
<name>A0ABR8U7B6_9BACL</name>
<dbReference type="Pfam" id="PF19673">
    <property type="entry name" value="DUF6176"/>
    <property type="match status" value="1"/>
</dbReference>
<gene>
    <name evidence="1" type="ORF">H9649_04950</name>
</gene>
<sequence length="114" mass="13640">MNIELTRFKVKQGKSEKVDEWMQFLKDNMQDVLVTLDGEKMYVETIFREHLNGDEYLYWYSIQGEGGQEVEQSEHWIDEKHMAFWAECIDETFPGIDLKTEVVMIPEKVRNSMR</sequence>
<evidence type="ECO:0008006" key="3">
    <source>
        <dbReference type="Google" id="ProtNLM"/>
    </source>
</evidence>